<dbReference type="EMBL" id="JABBNI010000025">
    <property type="protein sequence ID" value="NMM63626.1"/>
    <property type="molecule type" value="Genomic_DNA"/>
</dbReference>
<dbReference type="Gene3D" id="2.30.110.10">
    <property type="entry name" value="Electron Transport, Fmn-binding Protein, Chain A"/>
    <property type="match status" value="1"/>
</dbReference>
<sequence>MNRKDREITDQQEIIDVLHRCNTLRLGMFMDDYPYVVPVSFGVDEVDGKVIIYFHGAIRGQKIDCLKKNNHVCIEADVFYKVEPTRIGITARYESIIGFGTIEETDEEEKLHGLRKMVEHYQFSEYPIDRCRGLSNTVVYRIVVTELTGKRNLPGSD</sequence>
<dbReference type="SUPFAM" id="SSF50475">
    <property type="entry name" value="FMN-binding split barrel"/>
    <property type="match status" value="1"/>
</dbReference>
<gene>
    <name evidence="1" type="ORF">HBE96_13260</name>
</gene>
<evidence type="ECO:0000313" key="2">
    <source>
        <dbReference type="Proteomes" id="UP000537131"/>
    </source>
</evidence>
<proteinExistence type="predicted"/>
<dbReference type="AlphaFoldDB" id="A0A7Y0EHM3"/>
<reference evidence="1 2" key="2">
    <citation type="submission" date="2020-06" db="EMBL/GenBank/DDBJ databases">
        <title>Complete Genome Sequence of Clostridium muelleri sp. nov. P21T, an Acid-Alcohol Producing Acetogen Isolated from Old Hay.</title>
        <authorList>
            <person name="Duncan K.E."/>
            <person name="Tanner R.S."/>
        </authorList>
    </citation>
    <scope>NUCLEOTIDE SEQUENCE [LARGE SCALE GENOMIC DNA]</scope>
    <source>
        <strain evidence="1 2">P21</strain>
    </source>
</reference>
<dbReference type="Pfam" id="PF12900">
    <property type="entry name" value="Pyridox_ox_2"/>
    <property type="match status" value="1"/>
</dbReference>
<evidence type="ECO:0000313" key="1">
    <source>
        <dbReference type="EMBL" id="NMM63626.1"/>
    </source>
</evidence>
<dbReference type="PANTHER" id="PTHR34071:SF2">
    <property type="entry name" value="FLAVIN-NUCLEOTIDE-BINDING PROTEIN"/>
    <property type="match status" value="1"/>
</dbReference>
<keyword evidence="2" id="KW-1185">Reference proteome</keyword>
<dbReference type="InterPro" id="IPR024747">
    <property type="entry name" value="Pyridox_Oxase-rel"/>
</dbReference>
<dbReference type="RefSeq" id="WP_169298220.1">
    <property type="nucleotide sequence ID" value="NZ_JABBNI010000025.1"/>
</dbReference>
<accession>A0A7Y0EHM3</accession>
<name>A0A7Y0EHM3_9CLOT</name>
<comment type="caution">
    <text evidence="1">The sequence shown here is derived from an EMBL/GenBank/DDBJ whole genome shotgun (WGS) entry which is preliminary data.</text>
</comment>
<protein>
    <submittedName>
        <fullName evidence="1">Pyridoxamine 5'-phosphate oxidase family protein</fullName>
    </submittedName>
</protein>
<dbReference type="Proteomes" id="UP000537131">
    <property type="component" value="Unassembled WGS sequence"/>
</dbReference>
<organism evidence="1 2">
    <name type="scientific">Clostridium muellerianum</name>
    <dbReference type="NCBI Taxonomy" id="2716538"/>
    <lineage>
        <taxon>Bacteria</taxon>
        <taxon>Bacillati</taxon>
        <taxon>Bacillota</taxon>
        <taxon>Clostridia</taxon>
        <taxon>Eubacteriales</taxon>
        <taxon>Clostridiaceae</taxon>
        <taxon>Clostridium</taxon>
    </lineage>
</organism>
<dbReference type="PANTHER" id="PTHR34071">
    <property type="entry name" value="5-NITROIMIDAZOLE ANTIBIOTICS RESISTANCE PROTEIN, NIMA-FAMILY-RELATED PROTEIN-RELATED"/>
    <property type="match status" value="1"/>
</dbReference>
<dbReference type="InterPro" id="IPR012349">
    <property type="entry name" value="Split_barrel_FMN-bd"/>
</dbReference>
<reference evidence="1 2" key="1">
    <citation type="submission" date="2020-04" db="EMBL/GenBank/DDBJ databases">
        <authorList>
            <person name="Doyle D.A."/>
        </authorList>
    </citation>
    <scope>NUCLEOTIDE SEQUENCE [LARGE SCALE GENOMIC DNA]</scope>
    <source>
        <strain evidence="1 2">P21</strain>
    </source>
</reference>